<dbReference type="AlphaFoldDB" id="A0A8H4VT78"/>
<dbReference type="Gene3D" id="3.30.9.60">
    <property type="match status" value="1"/>
</dbReference>
<organism evidence="2 3">
    <name type="scientific">Cudoniella acicularis</name>
    <dbReference type="NCBI Taxonomy" id="354080"/>
    <lineage>
        <taxon>Eukaryota</taxon>
        <taxon>Fungi</taxon>
        <taxon>Dikarya</taxon>
        <taxon>Ascomycota</taxon>
        <taxon>Pezizomycotina</taxon>
        <taxon>Leotiomycetes</taxon>
        <taxon>Helotiales</taxon>
        <taxon>Tricladiaceae</taxon>
        <taxon>Cudoniella</taxon>
    </lineage>
</organism>
<evidence type="ECO:0000313" key="3">
    <source>
        <dbReference type="Proteomes" id="UP000566819"/>
    </source>
</evidence>
<dbReference type="EMBL" id="JAAMPI010001917">
    <property type="protein sequence ID" value="KAF4621881.1"/>
    <property type="molecule type" value="Genomic_DNA"/>
</dbReference>
<dbReference type="SUPFAM" id="SSF54373">
    <property type="entry name" value="FAD-linked reductases, C-terminal domain"/>
    <property type="match status" value="1"/>
</dbReference>
<reference evidence="2 3" key="1">
    <citation type="submission" date="2020-03" db="EMBL/GenBank/DDBJ databases">
        <title>Draft Genome Sequence of Cudoniella acicularis.</title>
        <authorList>
            <person name="Buettner E."/>
            <person name="Kellner H."/>
        </authorList>
    </citation>
    <scope>NUCLEOTIDE SEQUENCE [LARGE SCALE GENOMIC DNA]</scope>
    <source>
        <strain evidence="2 3">DSM 108380</strain>
    </source>
</reference>
<dbReference type="PANTHER" id="PTHR47469:SF2">
    <property type="entry name" value="OS06G0597600 PROTEIN"/>
    <property type="match status" value="1"/>
</dbReference>
<sequence>MGDRIGVERQGRVPPHSVTVASRPWAGGHGAVQIAEDHWKEAELGSGCMCCALIRGLVDVDGKCCLEHCKIDATSRIETQAVLHAYKIGGSNSGLMNGIVLKRQGHNVHILEQNTQSQRNDLAAGITTHPDFVKFMELHDQVVELWSVPSEGIQFLNKSAGVKRRLNVPLEMTSWGLIYHRLRANFDGFASEFCPNIPEPNKTDGTALFDVGKRVKGISLVNSAVEVTYEDLLKDSEKGTFRADRVIIADGANSRLRAALFPEVKRVYAGYVAFRGTVNESDVSDEAKNTFHPKLSYYSFKNGYILLYIIPGADGSLDEGHRRYNWVWYHPLEENSSSLREIMTDVSGTVHRNILPVGAMQLSAWAPYVSHAEQVMCAPFAEMVRKTTHPFITAVSDVACPNATALEGKVMIVGEALALIRPHMALSTTQCAIQALLVDRVFNGEISLQEWEKQVLRSARLNALKTNAYGYFFLYGWLSALEWIAKLVSVMILGMRPFSWFSGGPSKSATAGEKKD</sequence>
<dbReference type="OrthoDB" id="16820at2759"/>
<gene>
    <name evidence="2" type="ORF">G7Y89_g14464</name>
</gene>
<name>A0A8H4VT78_9HELO</name>
<dbReference type="InterPro" id="IPR036188">
    <property type="entry name" value="FAD/NAD-bd_sf"/>
</dbReference>
<evidence type="ECO:0000313" key="2">
    <source>
        <dbReference type="EMBL" id="KAF4621881.1"/>
    </source>
</evidence>
<dbReference type="InterPro" id="IPR054707">
    <property type="entry name" value="DhpH_subs-bd"/>
</dbReference>
<evidence type="ECO:0000259" key="1">
    <source>
        <dbReference type="Pfam" id="PF22607"/>
    </source>
</evidence>
<dbReference type="Proteomes" id="UP000566819">
    <property type="component" value="Unassembled WGS sequence"/>
</dbReference>
<dbReference type="PANTHER" id="PTHR47469">
    <property type="entry name" value="MONOOXYGENASE-LIKE"/>
    <property type="match status" value="1"/>
</dbReference>
<accession>A0A8H4VT78</accession>
<dbReference type="SUPFAM" id="SSF51905">
    <property type="entry name" value="FAD/NAD(P)-binding domain"/>
    <property type="match status" value="1"/>
</dbReference>
<comment type="caution">
    <text evidence="2">The sequence shown here is derived from an EMBL/GenBank/DDBJ whole genome shotgun (WGS) entry which is preliminary data.</text>
</comment>
<keyword evidence="3" id="KW-1185">Reference proteome</keyword>
<dbReference type="InterPro" id="IPR053212">
    <property type="entry name" value="DHP_3-monooxygenase"/>
</dbReference>
<dbReference type="Pfam" id="PF22607">
    <property type="entry name" value="FAD_binding-like"/>
    <property type="match status" value="1"/>
</dbReference>
<protein>
    <recommendedName>
        <fullName evidence="1">2,6-dihydroxypyridine 3-monooxygenase substrate binding domain-containing protein</fullName>
    </recommendedName>
</protein>
<feature type="domain" description="2,6-dihydroxypyridine 3-monooxygenase substrate binding" evidence="1">
    <location>
        <begin position="268"/>
        <end position="397"/>
    </location>
</feature>
<proteinExistence type="predicted"/>